<dbReference type="Gene3D" id="3.40.50.300">
    <property type="entry name" value="P-loop containing nucleotide triphosphate hydrolases"/>
    <property type="match status" value="1"/>
</dbReference>
<comment type="catalytic activity">
    <reaction evidence="7">
        <text>NAD(+) + H2O = ADP-D-ribose + nicotinamide + H(+)</text>
        <dbReference type="Rhea" id="RHEA:16301"/>
        <dbReference type="ChEBI" id="CHEBI:15377"/>
        <dbReference type="ChEBI" id="CHEBI:15378"/>
        <dbReference type="ChEBI" id="CHEBI:17154"/>
        <dbReference type="ChEBI" id="CHEBI:57540"/>
        <dbReference type="ChEBI" id="CHEBI:57967"/>
        <dbReference type="EC" id="3.2.2.6"/>
    </reaction>
    <physiologicalReaction direction="left-to-right" evidence="7">
        <dbReference type="Rhea" id="RHEA:16302"/>
    </physiologicalReaction>
</comment>
<dbReference type="InterPro" id="IPR027417">
    <property type="entry name" value="P-loop_NTPase"/>
</dbReference>
<keyword evidence="3" id="KW-0677">Repeat</keyword>
<dbReference type="InterPro" id="IPR003591">
    <property type="entry name" value="Leu-rich_rpt_typical-subtyp"/>
</dbReference>
<evidence type="ECO:0000256" key="1">
    <source>
        <dbReference type="ARBA" id="ARBA00011982"/>
    </source>
</evidence>
<dbReference type="Pfam" id="PF00931">
    <property type="entry name" value="NB-ARC"/>
    <property type="match status" value="1"/>
</dbReference>
<dbReference type="GO" id="GO:0006952">
    <property type="term" value="P:defense response"/>
    <property type="evidence" value="ECO:0007669"/>
    <property type="project" value="UniProtKB-KW"/>
</dbReference>
<evidence type="ECO:0000256" key="7">
    <source>
        <dbReference type="ARBA" id="ARBA00047304"/>
    </source>
</evidence>
<dbReference type="Proteomes" id="UP001141806">
    <property type="component" value="Unassembled WGS sequence"/>
</dbReference>
<dbReference type="PROSITE" id="PS50104">
    <property type="entry name" value="TIR"/>
    <property type="match status" value="1"/>
</dbReference>
<gene>
    <name evidence="10" type="ORF">NE237_003524</name>
</gene>
<evidence type="ECO:0000256" key="3">
    <source>
        <dbReference type="ARBA" id="ARBA00022737"/>
    </source>
</evidence>
<dbReference type="InterPro" id="IPR042197">
    <property type="entry name" value="Apaf_helical"/>
</dbReference>
<dbReference type="GO" id="GO:0007165">
    <property type="term" value="P:signal transduction"/>
    <property type="evidence" value="ECO:0007669"/>
    <property type="project" value="InterPro"/>
</dbReference>
<proteinExistence type="predicted"/>
<dbReference type="SMART" id="SM00369">
    <property type="entry name" value="LRR_TYP"/>
    <property type="match status" value="4"/>
</dbReference>
<dbReference type="SMART" id="SM00364">
    <property type="entry name" value="LRR_BAC"/>
    <property type="match status" value="5"/>
</dbReference>
<organism evidence="10 11">
    <name type="scientific">Protea cynaroides</name>
    <dbReference type="NCBI Taxonomy" id="273540"/>
    <lineage>
        <taxon>Eukaryota</taxon>
        <taxon>Viridiplantae</taxon>
        <taxon>Streptophyta</taxon>
        <taxon>Embryophyta</taxon>
        <taxon>Tracheophyta</taxon>
        <taxon>Spermatophyta</taxon>
        <taxon>Magnoliopsida</taxon>
        <taxon>Proteales</taxon>
        <taxon>Proteaceae</taxon>
        <taxon>Protea</taxon>
    </lineage>
</organism>
<evidence type="ECO:0000256" key="5">
    <source>
        <dbReference type="ARBA" id="ARBA00022821"/>
    </source>
</evidence>
<name>A0A9Q0QSN8_9MAGN</name>
<dbReference type="InterPro" id="IPR058192">
    <property type="entry name" value="WHD_ROQ1-like"/>
</dbReference>
<dbReference type="SUPFAM" id="SSF52058">
    <property type="entry name" value="L domain-like"/>
    <property type="match status" value="2"/>
</dbReference>
<evidence type="ECO:0000256" key="2">
    <source>
        <dbReference type="ARBA" id="ARBA00022614"/>
    </source>
</evidence>
<dbReference type="Pfam" id="PF23282">
    <property type="entry name" value="WHD_ROQ1"/>
    <property type="match status" value="1"/>
</dbReference>
<accession>A0A9Q0QSN8</accession>
<dbReference type="InterPro" id="IPR045344">
    <property type="entry name" value="C-JID"/>
</dbReference>
<dbReference type="Pfam" id="PF23286">
    <property type="entry name" value="LRR_13"/>
    <property type="match status" value="1"/>
</dbReference>
<dbReference type="Pfam" id="PF20160">
    <property type="entry name" value="C-JID"/>
    <property type="match status" value="1"/>
</dbReference>
<dbReference type="SMART" id="SM00255">
    <property type="entry name" value="TIR"/>
    <property type="match status" value="1"/>
</dbReference>
<dbReference type="PRINTS" id="PR00364">
    <property type="entry name" value="DISEASERSIST"/>
</dbReference>
<comment type="caution">
    <text evidence="10">The sequence shown here is derived from an EMBL/GenBank/DDBJ whole genome shotgun (WGS) entry which is preliminary data.</text>
</comment>
<dbReference type="PANTHER" id="PTHR11017:SF271">
    <property type="entry name" value="DISEASE RESISTANCE PROTEIN (TIR-NBS-LRR CLASS) FAMILY"/>
    <property type="match status" value="1"/>
</dbReference>
<dbReference type="OrthoDB" id="1936883at2759"/>
<dbReference type="InterPro" id="IPR002182">
    <property type="entry name" value="NB-ARC"/>
</dbReference>
<evidence type="ECO:0000256" key="8">
    <source>
        <dbReference type="SAM" id="MobiDB-lite"/>
    </source>
</evidence>
<dbReference type="FunFam" id="3.40.50.10140:FF:000007">
    <property type="entry name" value="Disease resistance protein (TIR-NBS-LRR class)"/>
    <property type="match status" value="1"/>
</dbReference>
<feature type="region of interest" description="Disordered" evidence="8">
    <location>
        <begin position="1145"/>
        <end position="1170"/>
    </location>
</feature>
<dbReference type="SUPFAM" id="SSF52200">
    <property type="entry name" value="Toll/Interleukin receptor TIR domain"/>
    <property type="match status" value="1"/>
</dbReference>
<dbReference type="EC" id="3.2.2.6" evidence="1"/>
<reference evidence="10" key="1">
    <citation type="journal article" date="2023" name="Plant J.">
        <title>The genome of the king protea, Protea cynaroides.</title>
        <authorList>
            <person name="Chang J."/>
            <person name="Duong T.A."/>
            <person name="Schoeman C."/>
            <person name="Ma X."/>
            <person name="Roodt D."/>
            <person name="Barker N."/>
            <person name="Li Z."/>
            <person name="Van de Peer Y."/>
            <person name="Mizrachi E."/>
        </authorList>
    </citation>
    <scope>NUCLEOTIDE SEQUENCE</scope>
    <source>
        <tissue evidence="10">Young leaves</tissue>
    </source>
</reference>
<protein>
    <recommendedName>
        <fullName evidence="1">ADP-ribosyl cyclase/cyclic ADP-ribose hydrolase</fullName>
        <ecNumber evidence="1">3.2.2.6</ecNumber>
    </recommendedName>
</protein>
<evidence type="ECO:0000313" key="11">
    <source>
        <dbReference type="Proteomes" id="UP001141806"/>
    </source>
</evidence>
<dbReference type="Gene3D" id="1.10.8.430">
    <property type="entry name" value="Helical domain of apoptotic protease-activating factors"/>
    <property type="match status" value="1"/>
</dbReference>
<keyword evidence="2" id="KW-0433">Leucine-rich repeat</keyword>
<dbReference type="InterPro" id="IPR044974">
    <property type="entry name" value="Disease_R_plants"/>
</dbReference>
<dbReference type="SUPFAM" id="SSF52540">
    <property type="entry name" value="P-loop containing nucleoside triphosphate hydrolases"/>
    <property type="match status" value="1"/>
</dbReference>
<dbReference type="SUPFAM" id="SSF46785">
    <property type="entry name" value="Winged helix' DNA-binding domain"/>
    <property type="match status" value="1"/>
</dbReference>
<dbReference type="EMBL" id="JAMYWD010000005">
    <property type="protein sequence ID" value="KAJ4970425.1"/>
    <property type="molecule type" value="Genomic_DNA"/>
</dbReference>
<keyword evidence="11" id="KW-1185">Reference proteome</keyword>
<evidence type="ECO:0000259" key="9">
    <source>
        <dbReference type="PROSITE" id="PS50104"/>
    </source>
</evidence>
<dbReference type="GO" id="GO:0061809">
    <property type="term" value="F:NAD+ nucleosidase activity, cyclic ADP-ribose generating"/>
    <property type="evidence" value="ECO:0007669"/>
    <property type="project" value="UniProtKB-EC"/>
</dbReference>
<dbReference type="InterPro" id="IPR036390">
    <property type="entry name" value="WH_DNA-bd_sf"/>
</dbReference>
<dbReference type="Pfam" id="PF01582">
    <property type="entry name" value="TIR"/>
    <property type="match status" value="1"/>
</dbReference>
<sequence>MAVKRSRGRGTSSLSHRWKHEVFLSFRGEDSGKNFTDQLHTALVQAGIHTIRDEDELRRESEGMKLEMVKAIEKSRVSIVVFSSNYFSSRWCLDQLVKMMDCRRTMSQIVLPVFYDVDPSDVRRQSGSLGEAFAKHEEYLKEEMDRLNNWKRALTEVGNLSGWHFQNVAKEQESRFIGSIVEEVSMKVKQRHLNIPIYRVGIDPRVESLNKLLNVGSNDIRIIGIYGIGGIGKTTIAKIIYNLILHTFEGSSFLAHVREISRQPDGLIHLQEKLLSDILNKRSLKIPIVDRGISMIKQRLSCRRVLIVLDDVDESNQINALVRNRDWFGLGSRIIITTRDEHLLNELEVDCIYKVPALDKKESIELFSWQAFRMDHPLKEYATLANDIVRYLGGLPLALEVLGSFLFDKRSKPEWERVLQKLKRIPDDQVMKKLRISFDGLNDQEEKEIFLDIACFFIEMKKDYVQKILDGCGLFSEIGISVLSQRSLILINEKNKLMMHDLLRDMGREIVREESSDSGKRSRLWFHEDIRDVLKEQKGTEAIEGLAINNLARVMDICLSTRAFGNMHNLRLLKFNYGHLKGGYELLSKELRWLCWHGFPLKNIPTNFHLGNIVALDLQYSSIRQVWEEYKVLENLKFLNLSHCHNLIKTPDFSGLLNLESLVLECCTNLAEVHQSIGHLDKLVLLNLKNCRKLKNLPNSICKLRSLEDLILSGCSKLGYLQSKSWHSFFWACTPLTKKNGPSTLLLASFSGLCSLKSLTLNGCNLSEDSIPSDLGSLSTLQELILDENKFGSLPSSFSRLHQLQILSLDDCARLQSLPDLPSSLKILCAKGTSMESFPNLEDLPLLKKLELGNNNFCSVPSSISRLSHLRWLDLENCTRLQTLPELPSSLGYLLASGCSSLKELPNLGNLTSLSDLDLDHSNIYSLPASISLLTQLETLSLANCTKLQALPELPSNLQSLYLEGSPLTLNSDCGKPVDVQCMGELEAMKGIHMEGSKNLENDSTMQGLIGQCGIFLSGSEIPQWFSYQSMGSSVSFEVPPLLDCKIKGLTVCAVYAAEEERGEIITSLVMSVHDKDSGLRWQEPLASRSFPITRQNQMWIGHMPHTKFGYPLATGDILEVSLKVGDRIQVNKCGFHLVYQLNEEGSDSENSTDTECSSSPYDDAIVDRE</sequence>
<evidence type="ECO:0000256" key="4">
    <source>
        <dbReference type="ARBA" id="ARBA00022801"/>
    </source>
</evidence>
<dbReference type="PANTHER" id="PTHR11017">
    <property type="entry name" value="LEUCINE-RICH REPEAT-CONTAINING PROTEIN"/>
    <property type="match status" value="1"/>
</dbReference>
<keyword evidence="4" id="KW-0378">Hydrolase</keyword>
<evidence type="ECO:0000313" key="10">
    <source>
        <dbReference type="EMBL" id="KAJ4970425.1"/>
    </source>
</evidence>
<dbReference type="InterPro" id="IPR032675">
    <property type="entry name" value="LRR_dom_sf"/>
</dbReference>
<feature type="domain" description="TIR" evidence="9">
    <location>
        <begin position="18"/>
        <end position="188"/>
    </location>
</feature>
<keyword evidence="5" id="KW-0611">Plant defense</keyword>
<dbReference type="InterPro" id="IPR035897">
    <property type="entry name" value="Toll_tir_struct_dom_sf"/>
</dbReference>
<dbReference type="InterPro" id="IPR000157">
    <property type="entry name" value="TIR_dom"/>
</dbReference>
<dbReference type="AlphaFoldDB" id="A0A9Q0QSN8"/>
<dbReference type="GO" id="GO:0043531">
    <property type="term" value="F:ADP binding"/>
    <property type="evidence" value="ECO:0007669"/>
    <property type="project" value="InterPro"/>
</dbReference>
<dbReference type="Gene3D" id="3.80.10.10">
    <property type="entry name" value="Ribonuclease Inhibitor"/>
    <property type="match status" value="3"/>
</dbReference>
<dbReference type="Gene3D" id="3.40.50.10140">
    <property type="entry name" value="Toll/interleukin-1 receptor homology (TIR) domain"/>
    <property type="match status" value="1"/>
</dbReference>
<keyword evidence="6" id="KW-0520">NAD</keyword>
<dbReference type="InterPro" id="IPR058546">
    <property type="entry name" value="RPS4B/Roq1-like_LRR"/>
</dbReference>
<evidence type="ECO:0000256" key="6">
    <source>
        <dbReference type="ARBA" id="ARBA00023027"/>
    </source>
</evidence>